<dbReference type="SUPFAM" id="SSF53474">
    <property type="entry name" value="alpha/beta-Hydrolases"/>
    <property type="match status" value="1"/>
</dbReference>
<dbReference type="PRINTS" id="PR00111">
    <property type="entry name" value="ABHYDROLASE"/>
</dbReference>
<dbReference type="GO" id="GO:0016787">
    <property type="term" value="F:hydrolase activity"/>
    <property type="evidence" value="ECO:0007669"/>
    <property type="project" value="UniProtKB-KW"/>
</dbReference>
<dbReference type="InterPro" id="IPR029058">
    <property type="entry name" value="AB_hydrolase_fold"/>
</dbReference>
<evidence type="ECO:0000256" key="1">
    <source>
        <dbReference type="ARBA" id="ARBA00010088"/>
    </source>
</evidence>
<feature type="chain" id="PRO_5045321432" evidence="3">
    <location>
        <begin position="22"/>
        <end position="303"/>
    </location>
</feature>
<dbReference type="PANTHER" id="PTHR12277">
    <property type="entry name" value="ALPHA/BETA HYDROLASE DOMAIN-CONTAINING PROTEIN"/>
    <property type="match status" value="1"/>
</dbReference>
<feature type="domain" description="Serine aminopeptidase S33" evidence="4">
    <location>
        <begin position="71"/>
        <end position="175"/>
    </location>
</feature>
<dbReference type="InterPro" id="IPR002410">
    <property type="entry name" value="Peptidase_S33"/>
</dbReference>
<dbReference type="Gene3D" id="3.40.50.1820">
    <property type="entry name" value="alpha/beta hydrolase"/>
    <property type="match status" value="1"/>
</dbReference>
<accession>A0ABR7YW72</accession>
<evidence type="ECO:0000313" key="5">
    <source>
        <dbReference type="EMBL" id="MBD1597452.1"/>
    </source>
</evidence>
<evidence type="ECO:0000256" key="3">
    <source>
        <dbReference type="SAM" id="SignalP"/>
    </source>
</evidence>
<keyword evidence="2 5" id="KW-0378">Hydrolase</keyword>
<comment type="caution">
    <text evidence="5">The sequence shown here is derived from an EMBL/GenBank/DDBJ whole genome shotgun (WGS) entry which is preliminary data.</text>
</comment>
<name>A0ABR7YW72_9PSED</name>
<dbReference type="InterPro" id="IPR022742">
    <property type="entry name" value="Hydrolase_4"/>
</dbReference>
<dbReference type="RefSeq" id="WP_190416878.1">
    <property type="nucleotide sequence ID" value="NZ_JAAOCA010000002.1"/>
</dbReference>
<keyword evidence="3" id="KW-0732">Signal</keyword>
<dbReference type="EMBL" id="JAAOCA010000002">
    <property type="protein sequence ID" value="MBD1597452.1"/>
    <property type="molecule type" value="Genomic_DNA"/>
</dbReference>
<evidence type="ECO:0000259" key="4">
    <source>
        <dbReference type="Pfam" id="PF12146"/>
    </source>
</evidence>
<dbReference type="PROSITE" id="PS51257">
    <property type="entry name" value="PROKAR_LIPOPROTEIN"/>
    <property type="match status" value="1"/>
</dbReference>
<protein>
    <submittedName>
        <fullName evidence="5">Alpha/beta hydrolase</fullName>
    </submittedName>
</protein>
<reference evidence="5 6" key="1">
    <citation type="journal article" date="2020" name="Insects">
        <title>Bacteria Belonging to Pseudomonas typographi sp. nov. from the Bark Beetle Ips typographus Have Genomic Potential to Aid in the Host Ecology.</title>
        <authorList>
            <person name="Peral-Aranega E."/>
            <person name="Saati-Santamaria Z."/>
            <person name="Kolarik M."/>
            <person name="Rivas R."/>
            <person name="Garcia-Fraile P."/>
        </authorList>
    </citation>
    <scope>NUCLEOTIDE SEQUENCE [LARGE SCALE GENOMIC DNA]</scope>
    <source>
        <strain evidence="5 6">CA3A</strain>
    </source>
</reference>
<dbReference type="Pfam" id="PF12146">
    <property type="entry name" value="Hydrolase_4"/>
    <property type="match status" value="1"/>
</dbReference>
<gene>
    <name evidence="5" type="ORF">HAQ05_01810</name>
</gene>
<dbReference type="InterPro" id="IPR000073">
    <property type="entry name" value="AB_hydrolase_1"/>
</dbReference>
<feature type="signal peptide" evidence="3">
    <location>
        <begin position="1"/>
        <end position="21"/>
    </location>
</feature>
<keyword evidence="6" id="KW-1185">Reference proteome</keyword>
<evidence type="ECO:0000313" key="6">
    <source>
        <dbReference type="Proteomes" id="UP000805841"/>
    </source>
</evidence>
<dbReference type="PRINTS" id="PR00793">
    <property type="entry name" value="PROAMNOPTASE"/>
</dbReference>
<organism evidence="5 6">
    <name type="scientific">Pseudomonas typographi</name>
    <dbReference type="NCBI Taxonomy" id="2715964"/>
    <lineage>
        <taxon>Bacteria</taxon>
        <taxon>Pseudomonadati</taxon>
        <taxon>Pseudomonadota</taxon>
        <taxon>Gammaproteobacteria</taxon>
        <taxon>Pseudomonadales</taxon>
        <taxon>Pseudomonadaceae</taxon>
        <taxon>Pseudomonas</taxon>
    </lineage>
</organism>
<comment type="similarity">
    <text evidence="1">Belongs to the peptidase S33 family.</text>
</comment>
<dbReference type="PANTHER" id="PTHR12277:SF81">
    <property type="entry name" value="PROTEIN ABHD13"/>
    <property type="match status" value="1"/>
</dbReference>
<dbReference type="Proteomes" id="UP000805841">
    <property type="component" value="Unassembled WGS sequence"/>
</dbReference>
<evidence type="ECO:0000256" key="2">
    <source>
        <dbReference type="ARBA" id="ARBA00022801"/>
    </source>
</evidence>
<proteinExistence type="inferred from homology"/>
<sequence length="303" mass="32985">MKPITQTFSRLLAGLALAALAGCSSVLFYPEAVVPITPARVQLAYRDVTLTTADGVRLQGWWLPAKPGVAVKGTVLQLHGNGGNLAWHLGGVYWLPAEGYQVLMVDYRGYGQSQGTPSLPAIYQDIDAALNWLDSAPEVQGTPRVLLGQSIGGALAIHYLARHPERQAQFAALVLDDTPASYRNVARTVLASSWLTWPLQVPLSYAVPDSDSAIYSAAQVTQLPKLVFQSLDDPIVPLANGIELYKALPPPRVLQLTRGGHVQTFTDPTWRQVLLAFLQNPTHFDGIRRLGEIPNYPQPARKP</sequence>